<dbReference type="GO" id="GO:0003919">
    <property type="term" value="F:FMN adenylyltransferase activity"/>
    <property type="evidence" value="ECO:0007669"/>
    <property type="project" value="UniProtKB-UniRule"/>
</dbReference>
<evidence type="ECO:0000256" key="8">
    <source>
        <dbReference type="ARBA" id="ARBA00022741"/>
    </source>
</evidence>
<sequence>MQRFTHEDPFPPALKGAIVALGNFDGFHLGHQAVVGRAVQWGAHERRPVIVATFDPHPVRHFRPETPPFRLTTLEQRERMFAAAGADAMLVFTFGPELAATTAEQFVSGLLAGRFGVAGVVTGEDFTFGKARGGNAETLKTLGAAHGIAAETVAPILLDGVPVSSSRIRAALKAGDPGTATRLLTRPFAVHSKVVHGDKRGRELGWPTANLELGSYLRPAYGIYAVRVRLDDGSEHEGVASLGVRPMFDPPKELLEAVLFDIDRDLYSQTIEVALHHYIRPEATFDGLEALMAQMDRDASEARRLLAAGSPLA</sequence>
<dbReference type="GO" id="GO:0006747">
    <property type="term" value="P:FAD biosynthetic process"/>
    <property type="evidence" value="ECO:0007669"/>
    <property type="project" value="UniProtKB-UniRule"/>
</dbReference>
<evidence type="ECO:0000256" key="15">
    <source>
        <dbReference type="PIRNR" id="PIRNR004491"/>
    </source>
</evidence>
<dbReference type="SUPFAM" id="SSF82114">
    <property type="entry name" value="Riboflavin kinase-like"/>
    <property type="match status" value="1"/>
</dbReference>
<dbReference type="InterPro" id="IPR002606">
    <property type="entry name" value="Riboflavin_kinase_bac"/>
</dbReference>
<proteinExistence type="inferred from homology"/>
<keyword evidence="8 15" id="KW-0547">Nucleotide-binding</keyword>
<accession>A0A418Q2W0</accession>
<organism evidence="17 18">
    <name type="scientific">Sphingomonas edaphi</name>
    <dbReference type="NCBI Taxonomy" id="2315689"/>
    <lineage>
        <taxon>Bacteria</taxon>
        <taxon>Pseudomonadati</taxon>
        <taxon>Pseudomonadota</taxon>
        <taxon>Alphaproteobacteria</taxon>
        <taxon>Sphingomonadales</taxon>
        <taxon>Sphingomonadaceae</taxon>
        <taxon>Sphingomonas</taxon>
    </lineage>
</organism>
<reference evidence="17 18" key="1">
    <citation type="submission" date="2018-09" db="EMBL/GenBank/DDBJ databases">
        <title>Sphingomonas sp. DAC4.</title>
        <authorList>
            <person name="Seo T."/>
        </authorList>
    </citation>
    <scope>NUCLEOTIDE SEQUENCE [LARGE SCALE GENOMIC DNA]</scope>
    <source>
        <strain evidence="17 18">DAC4</strain>
    </source>
</reference>
<dbReference type="GO" id="GO:0008531">
    <property type="term" value="F:riboflavin kinase activity"/>
    <property type="evidence" value="ECO:0007669"/>
    <property type="project" value="UniProtKB-UniRule"/>
</dbReference>
<dbReference type="EC" id="2.7.7.2" evidence="15"/>
<dbReference type="SMART" id="SM00904">
    <property type="entry name" value="Flavokinase"/>
    <property type="match status" value="1"/>
</dbReference>
<name>A0A418Q2W0_9SPHN</name>
<evidence type="ECO:0000256" key="1">
    <source>
        <dbReference type="ARBA" id="ARBA00002121"/>
    </source>
</evidence>
<keyword evidence="9 15" id="KW-0418">Kinase</keyword>
<dbReference type="PANTHER" id="PTHR22749:SF6">
    <property type="entry name" value="RIBOFLAVIN KINASE"/>
    <property type="match status" value="1"/>
</dbReference>
<dbReference type="Gene3D" id="2.40.30.30">
    <property type="entry name" value="Riboflavin kinase-like"/>
    <property type="match status" value="1"/>
</dbReference>
<dbReference type="Pfam" id="PF06574">
    <property type="entry name" value="FAD_syn"/>
    <property type="match status" value="1"/>
</dbReference>
<dbReference type="Proteomes" id="UP000285023">
    <property type="component" value="Unassembled WGS sequence"/>
</dbReference>
<evidence type="ECO:0000256" key="9">
    <source>
        <dbReference type="ARBA" id="ARBA00022777"/>
    </source>
</evidence>
<dbReference type="OrthoDB" id="9803667at2"/>
<keyword evidence="5 15" id="KW-0288">FMN</keyword>
<dbReference type="Gene3D" id="3.40.50.620">
    <property type="entry name" value="HUPs"/>
    <property type="match status" value="1"/>
</dbReference>
<dbReference type="FunFam" id="3.40.50.620:FF:000021">
    <property type="entry name" value="Riboflavin biosynthesis protein"/>
    <property type="match status" value="1"/>
</dbReference>
<evidence type="ECO:0000256" key="13">
    <source>
        <dbReference type="ARBA" id="ARBA00047880"/>
    </source>
</evidence>
<dbReference type="AlphaFoldDB" id="A0A418Q2W0"/>
<dbReference type="InterPro" id="IPR023468">
    <property type="entry name" value="Riboflavin_kinase"/>
</dbReference>
<dbReference type="NCBIfam" id="TIGR00125">
    <property type="entry name" value="cyt_tran_rel"/>
    <property type="match status" value="1"/>
</dbReference>
<evidence type="ECO:0000259" key="16">
    <source>
        <dbReference type="SMART" id="SM00904"/>
    </source>
</evidence>
<comment type="similarity">
    <text evidence="15">Belongs to the ribF family.</text>
</comment>
<dbReference type="PIRSF" id="PIRSF004491">
    <property type="entry name" value="FAD_Synth"/>
    <property type="match status" value="1"/>
</dbReference>
<keyword evidence="12" id="KW-0511">Multifunctional enzyme</keyword>
<evidence type="ECO:0000256" key="6">
    <source>
        <dbReference type="ARBA" id="ARBA00022679"/>
    </source>
</evidence>
<comment type="caution">
    <text evidence="17">The sequence shown here is derived from an EMBL/GenBank/DDBJ whole genome shotgun (WGS) entry which is preliminary data.</text>
</comment>
<feature type="domain" description="Riboflavin kinase" evidence="16">
    <location>
        <begin position="183"/>
        <end position="307"/>
    </location>
</feature>
<dbReference type="Pfam" id="PF01687">
    <property type="entry name" value="Flavokinase"/>
    <property type="match status" value="1"/>
</dbReference>
<evidence type="ECO:0000256" key="12">
    <source>
        <dbReference type="ARBA" id="ARBA00023268"/>
    </source>
</evidence>
<dbReference type="NCBIfam" id="TIGR00083">
    <property type="entry name" value="ribF"/>
    <property type="match status" value="1"/>
</dbReference>
<dbReference type="RefSeq" id="WP_119531794.1">
    <property type="nucleotide sequence ID" value="NZ_QXTF01000001.1"/>
</dbReference>
<evidence type="ECO:0000313" key="17">
    <source>
        <dbReference type="EMBL" id="RIX32143.1"/>
    </source>
</evidence>
<keyword evidence="10 15" id="KW-0274">FAD</keyword>
<evidence type="ECO:0000256" key="7">
    <source>
        <dbReference type="ARBA" id="ARBA00022695"/>
    </source>
</evidence>
<dbReference type="SUPFAM" id="SSF52374">
    <property type="entry name" value="Nucleotidylyl transferase"/>
    <property type="match status" value="1"/>
</dbReference>
<comment type="pathway">
    <text evidence="3 15">Cofactor biosynthesis; FMN biosynthesis; FMN from riboflavin (ATP route): step 1/1.</text>
</comment>
<evidence type="ECO:0000256" key="2">
    <source>
        <dbReference type="ARBA" id="ARBA00004726"/>
    </source>
</evidence>
<dbReference type="EC" id="2.7.1.26" evidence="15"/>
<evidence type="ECO:0000256" key="5">
    <source>
        <dbReference type="ARBA" id="ARBA00022643"/>
    </source>
</evidence>
<dbReference type="EMBL" id="QXTF01000001">
    <property type="protein sequence ID" value="RIX32143.1"/>
    <property type="molecule type" value="Genomic_DNA"/>
</dbReference>
<evidence type="ECO:0000256" key="10">
    <source>
        <dbReference type="ARBA" id="ARBA00022827"/>
    </source>
</evidence>
<comment type="function">
    <text evidence="1">Catalyzes the phosphorylation of riboflavin to FMN followed by the adenylation of FMN to FAD.</text>
</comment>
<keyword evidence="11 15" id="KW-0067">ATP-binding</keyword>
<protein>
    <recommendedName>
        <fullName evidence="15">Riboflavin biosynthesis protein</fullName>
    </recommendedName>
    <domain>
        <recommendedName>
            <fullName evidence="15">Riboflavin kinase</fullName>
            <ecNumber evidence="15">2.7.1.26</ecNumber>
        </recommendedName>
        <alternativeName>
            <fullName evidence="15">Flavokinase</fullName>
        </alternativeName>
    </domain>
    <domain>
        <recommendedName>
            <fullName evidence="15">FMN adenylyltransferase</fullName>
            <ecNumber evidence="15">2.7.7.2</ecNumber>
        </recommendedName>
        <alternativeName>
            <fullName evidence="15">FAD pyrophosphorylase</fullName>
        </alternativeName>
        <alternativeName>
            <fullName evidence="15">FAD synthase</fullName>
        </alternativeName>
    </domain>
</protein>
<comment type="pathway">
    <text evidence="2 15">Cofactor biosynthesis; FAD biosynthesis; FAD from FMN: step 1/1.</text>
</comment>
<dbReference type="PANTHER" id="PTHR22749">
    <property type="entry name" value="RIBOFLAVIN KINASE/FMN ADENYLYLTRANSFERASE"/>
    <property type="match status" value="1"/>
</dbReference>
<dbReference type="GO" id="GO:0005524">
    <property type="term" value="F:ATP binding"/>
    <property type="evidence" value="ECO:0007669"/>
    <property type="project" value="UniProtKB-UniRule"/>
</dbReference>
<dbReference type="GO" id="GO:0009231">
    <property type="term" value="P:riboflavin biosynthetic process"/>
    <property type="evidence" value="ECO:0007669"/>
    <property type="project" value="InterPro"/>
</dbReference>
<comment type="catalytic activity">
    <reaction evidence="14 15">
        <text>FMN + ATP + H(+) = FAD + diphosphate</text>
        <dbReference type="Rhea" id="RHEA:17237"/>
        <dbReference type="ChEBI" id="CHEBI:15378"/>
        <dbReference type="ChEBI" id="CHEBI:30616"/>
        <dbReference type="ChEBI" id="CHEBI:33019"/>
        <dbReference type="ChEBI" id="CHEBI:57692"/>
        <dbReference type="ChEBI" id="CHEBI:58210"/>
        <dbReference type="EC" id="2.7.7.2"/>
    </reaction>
</comment>
<evidence type="ECO:0000256" key="11">
    <source>
        <dbReference type="ARBA" id="ARBA00022840"/>
    </source>
</evidence>
<dbReference type="InterPro" id="IPR015864">
    <property type="entry name" value="FAD_synthase"/>
</dbReference>
<comment type="catalytic activity">
    <reaction evidence="13 15">
        <text>riboflavin + ATP = FMN + ADP + H(+)</text>
        <dbReference type="Rhea" id="RHEA:14357"/>
        <dbReference type="ChEBI" id="CHEBI:15378"/>
        <dbReference type="ChEBI" id="CHEBI:30616"/>
        <dbReference type="ChEBI" id="CHEBI:57986"/>
        <dbReference type="ChEBI" id="CHEBI:58210"/>
        <dbReference type="ChEBI" id="CHEBI:456216"/>
        <dbReference type="EC" id="2.7.1.26"/>
    </reaction>
</comment>
<dbReference type="CDD" id="cd02064">
    <property type="entry name" value="FAD_synthetase_N"/>
    <property type="match status" value="1"/>
</dbReference>
<evidence type="ECO:0000313" key="18">
    <source>
        <dbReference type="Proteomes" id="UP000285023"/>
    </source>
</evidence>
<keyword evidence="7 15" id="KW-0548">Nucleotidyltransferase</keyword>
<gene>
    <name evidence="17" type="ORF">D3M59_03995</name>
</gene>
<dbReference type="NCBIfam" id="NF004160">
    <property type="entry name" value="PRK05627.1-3"/>
    <property type="match status" value="1"/>
</dbReference>
<dbReference type="GO" id="GO:0009398">
    <property type="term" value="P:FMN biosynthetic process"/>
    <property type="evidence" value="ECO:0007669"/>
    <property type="project" value="UniProtKB-UniRule"/>
</dbReference>
<keyword evidence="6 15" id="KW-0808">Transferase</keyword>
<evidence type="ECO:0000256" key="3">
    <source>
        <dbReference type="ARBA" id="ARBA00005201"/>
    </source>
</evidence>
<evidence type="ECO:0000256" key="4">
    <source>
        <dbReference type="ARBA" id="ARBA00022630"/>
    </source>
</evidence>
<keyword evidence="4 15" id="KW-0285">Flavoprotein</keyword>
<dbReference type="UniPathway" id="UPA00277">
    <property type="reaction ID" value="UER00407"/>
</dbReference>
<dbReference type="InterPro" id="IPR023465">
    <property type="entry name" value="Riboflavin_kinase_dom_sf"/>
</dbReference>
<dbReference type="InterPro" id="IPR004821">
    <property type="entry name" value="Cyt_trans-like"/>
</dbReference>
<dbReference type="InterPro" id="IPR014729">
    <property type="entry name" value="Rossmann-like_a/b/a_fold"/>
</dbReference>
<dbReference type="InterPro" id="IPR015865">
    <property type="entry name" value="Riboflavin_kinase_bac/euk"/>
</dbReference>
<dbReference type="UniPathway" id="UPA00276">
    <property type="reaction ID" value="UER00406"/>
</dbReference>
<keyword evidence="18" id="KW-1185">Reference proteome</keyword>
<evidence type="ECO:0000256" key="14">
    <source>
        <dbReference type="ARBA" id="ARBA00049494"/>
    </source>
</evidence>